<evidence type="ECO:0000313" key="2">
    <source>
        <dbReference type="Proteomes" id="UP000183832"/>
    </source>
</evidence>
<protein>
    <submittedName>
        <fullName evidence="1">CLUMA_CG016612, isoform A</fullName>
    </submittedName>
</protein>
<name>A0A1J1ISI2_9DIPT</name>
<sequence>MHVLENDTDKGRKITHHIYRELQLKLDKRLFQFASSRACFENDREIWNDFYELNISFMGFMPLFLIEACGRRLNFQANKPTKFLLRPTDFLSFDVYLNVFRFMSLSSCSVKIHKAS</sequence>
<accession>A0A1J1ISI2</accession>
<keyword evidence="2" id="KW-1185">Reference proteome</keyword>
<evidence type="ECO:0000313" key="1">
    <source>
        <dbReference type="EMBL" id="CRL03159.1"/>
    </source>
</evidence>
<proteinExistence type="predicted"/>
<reference evidence="1 2" key="1">
    <citation type="submission" date="2015-04" db="EMBL/GenBank/DDBJ databases">
        <authorList>
            <person name="Syromyatnikov M.Y."/>
            <person name="Popov V.N."/>
        </authorList>
    </citation>
    <scope>NUCLEOTIDE SEQUENCE [LARGE SCALE GENOMIC DNA]</scope>
</reference>
<organism evidence="1 2">
    <name type="scientific">Clunio marinus</name>
    <dbReference type="NCBI Taxonomy" id="568069"/>
    <lineage>
        <taxon>Eukaryota</taxon>
        <taxon>Metazoa</taxon>
        <taxon>Ecdysozoa</taxon>
        <taxon>Arthropoda</taxon>
        <taxon>Hexapoda</taxon>
        <taxon>Insecta</taxon>
        <taxon>Pterygota</taxon>
        <taxon>Neoptera</taxon>
        <taxon>Endopterygota</taxon>
        <taxon>Diptera</taxon>
        <taxon>Nematocera</taxon>
        <taxon>Chironomoidea</taxon>
        <taxon>Chironomidae</taxon>
        <taxon>Clunio</taxon>
    </lineage>
</organism>
<dbReference type="Proteomes" id="UP000183832">
    <property type="component" value="Unassembled WGS sequence"/>
</dbReference>
<gene>
    <name evidence="1" type="ORF">CLUMA_CG016612</name>
</gene>
<dbReference type="EMBL" id="CVRI01000059">
    <property type="protein sequence ID" value="CRL03159.1"/>
    <property type="molecule type" value="Genomic_DNA"/>
</dbReference>
<dbReference type="AlphaFoldDB" id="A0A1J1ISI2"/>